<feature type="compositionally biased region" description="Polar residues" evidence="4">
    <location>
        <begin position="792"/>
        <end position="805"/>
    </location>
</feature>
<dbReference type="PROSITE" id="PS01359">
    <property type="entry name" value="ZF_PHD_1"/>
    <property type="match status" value="1"/>
</dbReference>
<sequence length="1142" mass="128092">MPRRTATPATPAPPAPLPPPPRDLTALAQQDPLWAANLNILRRHWKWANFSQFFYTFAPLLAVPDVFLSDVEDDLARGTNLYLPRIMHRLLYTLSQDRKLNIDNWQTALRRQYLRRDPAANPIGPEPKAPSRESSVSPSENDEEEAKEDVPDPQPHSADDSMDTDRAQDEVHDITGTATKDEDDESRLETKVEREAEEVKIPKKENDDQAVEHPKAEEEEEEVDESKDWLDLSMLEKLDSLHLLTEWQFQNPYRLRQLMKDDDDGANWRIEPIGYDAKTNAYWLIGPDRLWIQRVPPKPPRNRNLKRKRPAATPKKRAKVSEPSSDEEEEEPVTRSKRSRTQPQSKSSASRSRTQPQANGRATRASRRADKSSGLETDVISAGKSTRAAKVRANKKLDLQAKELAEFQRQTAALQRSSPRKSARAPASPAKRALGTRVSARLRHAGKAAQDDDSDDEWQQVPDEWLQESASPSRRTRARTRSSRGKARQEPDDDEVEGTEDDARESEPEVEQEQDEETGGVDEDEGQDKADEEEEKDGEGEGAEGQVVNGVGDDSALLQKAGLESGSDSDLTDLSDQDEPEAAEVEASKPRRRGARKPAAGVRRSSRRSRQSTAAKQLDPPRAKQVQESEEQDTELPVPFPPDFVEWEAIAITLVEWEHIADPFEKATHYLEKALYKMLTQNIVPIVTADLREAEKRRRMEEAVVHRKRSSRIAMKESEKEEARVAAKKKAEEEDKLARSRRQEARRNKEDTERAKRERARDERAKERDAREARARAKAERQEREEAAAARSTATPSVNGTALSSSVLPSRVVTPNGVRTPDWILECEVCQKHGVNVDDGLPMVSCGSCNRWQHIACHDLIDQRAGRPRRDWEKQQFFCGRCRQRVLNGGSFSGHGVQGYAAHQQQYAWQGARGSIHLQKPGDTYSQSDSRYGHRSPVENGIGYSQQQYLSNNSPQVPYARSYPNAGMSFNHFQPDQRGLSRAAPVASQGSWSSSSNGYGTAQEQMSGRMQSSHFVPQYPPNGSVYGSNRMPSSYPNHPPSSNLSQFNGLHEPVGTMASSRWQASTSNGYHGTNHHAVQEAAQSLAFMHDGNSRYGSNGSGWPSQSSSYGQHSPASSQAHHSYPHIQAPPTNIDPLTGQPFR</sequence>
<accession>A0A2G8SEI2</accession>
<evidence type="ECO:0000256" key="1">
    <source>
        <dbReference type="ARBA" id="ARBA00022723"/>
    </source>
</evidence>
<evidence type="ECO:0000313" key="7">
    <source>
        <dbReference type="Proteomes" id="UP000230002"/>
    </source>
</evidence>
<keyword evidence="2" id="KW-0863">Zinc-finger</keyword>
<dbReference type="AlphaFoldDB" id="A0A2G8SEI2"/>
<feature type="region of interest" description="Disordered" evidence="4">
    <location>
        <begin position="968"/>
        <end position="1052"/>
    </location>
</feature>
<dbReference type="EMBL" id="AYKW01000011">
    <property type="protein sequence ID" value="PIL32169.1"/>
    <property type="molecule type" value="Genomic_DNA"/>
</dbReference>
<feature type="region of interest" description="Disordered" evidence="4">
    <location>
        <begin position="116"/>
        <end position="227"/>
    </location>
</feature>
<gene>
    <name evidence="6" type="ORF">GSI_05414</name>
</gene>
<feature type="compositionally biased region" description="Basic residues" evidence="4">
    <location>
        <begin position="300"/>
        <end position="318"/>
    </location>
</feature>
<keyword evidence="3" id="KW-0862">Zinc</keyword>
<feature type="region of interest" description="Disordered" evidence="4">
    <location>
        <begin position="1090"/>
        <end position="1142"/>
    </location>
</feature>
<dbReference type="SMART" id="SM00249">
    <property type="entry name" value="PHD"/>
    <property type="match status" value="1"/>
</dbReference>
<name>A0A2G8SEI2_9APHY</name>
<organism evidence="6 7">
    <name type="scientific">Ganoderma sinense ZZ0214-1</name>
    <dbReference type="NCBI Taxonomy" id="1077348"/>
    <lineage>
        <taxon>Eukaryota</taxon>
        <taxon>Fungi</taxon>
        <taxon>Dikarya</taxon>
        <taxon>Basidiomycota</taxon>
        <taxon>Agaricomycotina</taxon>
        <taxon>Agaricomycetes</taxon>
        <taxon>Polyporales</taxon>
        <taxon>Polyporaceae</taxon>
        <taxon>Ganoderma</taxon>
    </lineage>
</organism>
<dbReference type="GO" id="GO:0006355">
    <property type="term" value="P:regulation of DNA-templated transcription"/>
    <property type="evidence" value="ECO:0007669"/>
    <property type="project" value="InterPro"/>
</dbReference>
<feature type="compositionally biased region" description="Basic and acidic residues" evidence="4">
    <location>
        <begin position="187"/>
        <end position="216"/>
    </location>
</feature>
<dbReference type="CDD" id="cd15489">
    <property type="entry name" value="PHD_SF"/>
    <property type="match status" value="1"/>
</dbReference>
<feature type="domain" description="Zinc finger PHD-type" evidence="5">
    <location>
        <begin position="826"/>
        <end position="883"/>
    </location>
</feature>
<keyword evidence="7" id="KW-1185">Reference proteome</keyword>
<dbReference type="InterPro" id="IPR019787">
    <property type="entry name" value="Znf_PHD-finger"/>
</dbReference>
<dbReference type="InterPro" id="IPR011011">
    <property type="entry name" value="Znf_FYVE_PHD"/>
</dbReference>
<feature type="compositionally biased region" description="Basic and acidic residues" evidence="4">
    <location>
        <begin position="714"/>
        <end position="788"/>
    </location>
</feature>
<dbReference type="STRING" id="1077348.A0A2G8SEI2"/>
<evidence type="ECO:0000313" key="6">
    <source>
        <dbReference type="EMBL" id="PIL32169.1"/>
    </source>
</evidence>
<dbReference type="Proteomes" id="UP000230002">
    <property type="component" value="Unassembled WGS sequence"/>
</dbReference>
<feature type="region of interest" description="Disordered" evidence="4">
    <location>
        <begin position="918"/>
        <end position="941"/>
    </location>
</feature>
<feature type="compositionally biased region" description="Acidic residues" evidence="4">
    <location>
        <begin position="491"/>
        <end position="542"/>
    </location>
</feature>
<feature type="compositionally biased region" description="Low complexity" evidence="4">
    <location>
        <begin position="1032"/>
        <end position="1045"/>
    </location>
</feature>
<evidence type="ECO:0000259" key="5">
    <source>
        <dbReference type="SMART" id="SM00249"/>
    </source>
</evidence>
<feature type="compositionally biased region" description="Basic and acidic residues" evidence="4">
    <location>
        <begin position="157"/>
        <end position="173"/>
    </location>
</feature>
<feature type="region of interest" description="Disordered" evidence="4">
    <location>
        <begin position="408"/>
        <end position="640"/>
    </location>
</feature>
<dbReference type="OrthoDB" id="303107at2759"/>
<dbReference type="GO" id="GO:0008270">
    <property type="term" value="F:zinc ion binding"/>
    <property type="evidence" value="ECO:0007669"/>
    <property type="project" value="UniProtKB-KW"/>
</dbReference>
<dbReference type="SUPFAM" id="SSF57903">
    <property type="entry name" value="FYVE/PHD zinc finger"/>
    <property type="match status" value="1"/>
</dbReference>
<feature type="compositionally biased region" description="Basic residues" evidence="4">
    <location>
        <begin position="474"/>
        <end position="486"/>
    </location>
</feature>
<dbReference type="PANTHER" id="PTHR14296:SF3">
    <property type="entry name" value="DIKAR, ISOFORM F"/>
    <property type="match status" value="1"/>
</dbReference>
<protein>
    <submittedName>
        <fullName evidence="6">Transcription factor</fullName>
    </submittedName>
</protein>
<evidence type="ECO:0000256" key="4">
    <source>
        <dbReference type="SAM" id="MobiDB-lite"/>
    </source>
</evidence>
<dbReference type="Pfam" id="PF00628">
    <property type="entry name" value="PHD"/>
    <property type="match status" value="1"/>
</dbReference>
<feature type="compositionally biased region" description="Polar residues" evidence="4">
    <location>
        <begin position="997"/>
        <end position="1015"/>
    </location>
</feature>
<dbReference type="GO" id="GO:0031213">
    <property type="term" value="C:RSF complex"/>
    <property type="evidence" value="ECO:0007669"/>
    <property type="project" value="InterPro"/>
</dbReference>
<evidence type="ECO:0000256" key="3">
    <source>
        <dbReference type="ARBA" id="ARBA00022833"/>
    </source>
</evidence>
<feature type="region of interest" description="Disordered" evidence="4">
    <location>
        <begin position="1"/>
        <end position="23"/>
    </location>
</feature>
<feature type="compositionally biased region" description="Low complexity" evidence="4">
    <location>
        <begin position="424"/>
        <end position="433"/>
    </location>
</feature>
<dbReference type="Gene3D" id="3.30.40.10">
    <property type="entry name" value="Zinc/RING finger domain, C3HC4 (zinc finger)"/>
    <property type="match status" value="1"/>
</dbReference>
<dbReference type="InterPro" id="IPR001965">
    <property type="entry name" value="Znf_PHD"/>
</dbReference>
<dbReference type="InterPro" id="IPR013083">
    <property type="entry name" value="Znf_RING/FYVE/PHD"/>
</dbReference>
<proteinExistence type="predicted"/>
<dbReference type="InterPro" id="IPR028938">
    <property type="entry name" value="Rsf1-like"/>
</dbReference>
<comment type="caution">
    <text evidence="6">The sequence shown here is derived from an EMBL/GenBank/DDBJ whole genome shotgun (WGS) entry which is preliminary data.</text>
</comment>
<reference evidence="6 7" key="1">
    <citation type="journal article" date="2015" name="Sci. Rep.">
        <title>Chromosome-level genome map provides insights into diverse defense mechanisms in the medicinal fungus Ganoderma sinense.</title>
        <authorList>
            <person name="Zhu Y."/>
            <person name="Xu J."/>
            <person name="Sun C."/>
            <person name="Zhou S."/>
            <person name="Xu H."/>
            <person name="Nelson D.R."/>
            <person name="Qian J."/>
            <person name="Song J."/>
            <person name="Luo H."/>
            <person name="Xiang L."/>
            <person name="Li Y."/>
            <person name="Xu Z."/>
            <person name="Ji A."/>
            <person name="Wang L."/>
            <person name="Lu S."/>
            <person name="Hayward A."/>
            <person name="Sun W."/>
            <person name="Li X."/>
            <person name="Schwartz D.C."/>
            <person name="Wang Y."/>
            <person name="Chen S."/>
        </authorList>
    </citation>
    <scope>NUCLEOTIDE SEQUENCE [LARGE SCALE GENOMIC DNA]</scope>
    <source>
        <strain evidence="6 7">ZZ0214-1</strain>
    </source>
</reference>
<feature type="region of interest" description="Disordered" evidence="4">
    <location>
        <begin position="292"/>
        <end position="390"/>
    </location>
</feature>
<keyword evidence="1" id="KW-0479">Metal-binding</keyword>
<feature type="compositionally biased region" description="Acidic residues" evidence="4">
    <location>
        <begin position="570"/>
        <end position="584"/>
    </location>
</feature>
<feature type="compositionally biased region" description="Low complexity" evidence="4">
    <location>
        <begin position="1096"/>
        <end position="1125"/>
    </location>
</feature>
<evidence type="ECO:0000256" key="2">
    <source>
        <dbReference type="ARBA" id="ARBA00022771"/>
    </source>
</evidence>
<dbReference type="PANTHER" id="PTHR14296">
    <property type="entry name" value="REMODELING AND SPACING FACTOR 1"/>
    <property type="match status" value="1"/>
</dbReference>
<feature type="region of interest" description="Disordered" evidence="4">
    <location>
        <begin position="698"/>
        <end position="805"/>
    </location>
</feature>
<feature type="compositionally biased region" description="Polar residues" evidence="4">
    <location>
        <begin position="341"/>
        <end position="360"/>
    </location>
</feature>
<feature type="compositionally biased region" description="Pro residues" evidence="4">
    <location>
        <begin position="10"/>
        <end position="22"/>
    </location>
</feature>
<dbReference type="InterPro" id="IPR019786">
    <property type="entry name" value="Zinc_finger_PHD-type_CS"/>
</dbReference>